<dbReference type="RefSeq" id="XP_022291063.1">
    <property type="nucleotide sequence ID" value="XM_022435355.1"/>
</dbReference>
<feature type="domain" description="Tyr recombinase" evidence="2">
    <location>
        <begin position="124"/>
        <end position="335"/>
    </location>
</feature>
<evidence type="ECO:0000259" key="2">
    <source>
        <dbReference type="PROSITE" id="PS51898"/>
    </source>
</evidence>
<evidence type="ECO:0000313" key="3">
    <source>
        <dbReference type="Proteomes" id="UP000694844"/>
    </source>
</evidence>
<dbReference type="InterPro" id="IPR013762">
    <property type="entry name" value="Integrase-like_cat_sf"/>
</dbReference>
<dbReference type="KEGG" id="cvn:111102562"/>
<dbReference type="PANTHER" id="PTHR21446:SF12">
    <property type="entry name" value="POTASSIUM CHANNEL TETRAMERIZATION DOMAIN CONTAINING 1"/>
    <property type="match status" value="1"/>
</dbReference>
<dbReference type="OrthoDB" id="6109275at2759"/>
<name>A0A8B8AKF0_CRAVI</name>
<reference evidence="4" key="1">
    <citation type="submission" date="2025-08" db="UniProtKB">
        <authorList>
            <consortium name="RefSeq"/>
        </authorList>
    </citation>
    <scope>IDENTIFICATION</scope>
    <source>
        <tissue evidence="4">Whole sample</tissue>
    </source>
</reference>
<dbReference type="GeneID" id="111102562"/>
<keyword evidence="3" id="KW-1185">Reference proteome</keyword>
<dbReference type="Proteomes" id="UP000694844">
    <property type="component" value="Chromosome 7"/>
</dbReference>
<keyword evidence="1" id="KW-0233">DNA recombination</keyword>
<dbReference type="InterPro" id="IPR011010">
    <property type="entry name" value="DNA_brk_join_enz"/>
</dbReference>
<sequence>MLKRRICQISLITKTLKTPKKTIQLAVNTLIAYCVSKNVIFADFEKLPADALCGHLRSFYASIRTQKGEYYSKKSMISIRYGIQRHFLKVRDLDIVNNDEFKPANLVFQAMLVKLKQVGKGSSEHKPPIEADDLAVLYTSFDLDSPVDLQNKVFIDFMIYFCNRGRENLRELTKLDFKFHRSGGNKYITLRDHSTKNHRGDTTDTDESQGGRLYAVPNNVLCPVKSLEKYISVLNPNCDSFWQRPKSLEKKSGSIWYENVCVGKNTLGSKMKWLSEKYNLSKLYTNHSLRATTITLLDEEGFEARHIMSISGHRSETSIKHYSRTGETKKRKIAETISSRLIGNALVKNCKRQELECSNSAVHQRVRCHETTHGTGTCTGILNPMTAGQLDEENLFEEISDMDLIQLTASQESAVLQSIITDSSPSVVDVQTSCSSTQVQKVLTDQTANTNFGPNMVFNNVKEIHMHYHYNTPNSN</sequence>
<gene>
    <name evidence="4" type="primary">LOC111102562</name>
</gene>
<dbReference type="InterPro" id="IPR002104">
    <property type="entry name" value="Integrase_catalytic"/>
</dbReference>
<evidence type="ECO:0000313" key="4">
    <source>
        <dbReference type="RefSeq" id="XP_022291063.1"/>
    </source>
</evidence>
<dbReference type="SUPFAM" id="SSF56349">
    <property type="entry name" value="DNA breaking-rejoining enzymes"/>
    <property type="match status" value="1"/>
</dbReference>
<dbReference type="PROSITE" id="PS51898">
    <property type="entry name" value="TYR_RECOMBINASE"/>
    <property type="match status" value="1"/>
</dbReference>
<protein>
    <submittedName>
        <fullName evidence="4">Uncharacterized protein LOC111102562</fullName>
    </submittedName>
</protein>
<dbReference type="InterPro" id="IPR052787">
    <property type="entry name" value="MAVS"/>
</dbReference>
<dbReference type="AlphaFoldDB" id="A0A8B8AKF0"/>
<accession>A0A8B8AKF0</accession>
<dbReference type="Gene3D" id="1.10.443.10">
    <property type="entry name" value="Intergrase catalytic core"/>
    <property type="match status" value="1"/>
</dbReference>
<dbReference type="PANTHER" id="PTHR21446">
    <property type="entry name" value="DUF3504 DOMAIN-CONTAINING PROTEIN"/>
    <property type="match status" value="1"/>
</dbReference>
<proteinExistence type="predicted"/>
<dbReference type="GO" id="GO:0015074">
    <property type="term" value="P:DNA integration"/>
    <property type="evidence" value="ECO:0007669"/>
    <property type="project" value="InterPro"/>
</dbReference>
<evidence type="ECO:0000256" key="1">
    <source>
        <dbReference type="ARBA" id="ARBA00023172"/>
    </source>
</evidence>
<dbReference type="GO" id="GO:0003677">
    <property type="term" value="F:DNA binding"/>
    <property type="evidence" value="ECO:0007669"/>
    <property type="project" value="InterPro"/>
</dbReference>
<dbReference type="GO" id="GO:0006310">
    <property type="term" value="P:DNA recombination"/>
    <property type="evidence" value="ECO:0007669"/>
    <property type="project" value="UniProtKB-KW"/>
</dbReference>
<organism evidence="3 4">
    <name type="scientific">Crassostrea virginica</name>
    <name type="common">Eastern oyster</name>
    <dbReference type="NCBI Taxonomy" id="6565"/>
    <lineage>
        <taxon>Eukaryota</taxon>
        <taxon>Metazoa</taxon>
        <taxon>Spiralia</taxon>
        <taxon>Lophotrochozoa</taxon>
        <taxon>Mollusca</taxon>
        <taxon>Bivalvia</taxon>
        <taxon>Autobranchia</taxon>
        <taxon>Pteriomorphia</taxon>
        <taxon>Ostreida</taxon>
        <taxon>Ostreoidea</taxon>
        <taxon>Ostreidae</taxon>
        <taxon>Crassostrea</taxon>
    </lineage>
</organism>